<gene>
    <name evidence="2" type="ORF">OBBRIDRAFT_340858</name>
</gene>
<evidence type="ECO:0000256" key="1">
    <source>
        <dbReference type="SAM" id="MobiDB-lite"/>
    </source>
</evidence>
<protein>
    <submittedName>
        <fullName evidence="2">Uncharacterized protein</fullName>
    </submittedName>
</protein>
<feature type="region of interest" description="Disordered" evidence="1">
    <location>
        <begin position="80"/>
        <end position="159"/>
    </location>
</feature>
<proteinExistence type="predicted"/>
<accession>A0A8E2DPD0</accession>
<feature type="compositionally biased region" description="Basic and acidic residues" evidence="1">
    <location>
        <begin position="97"/>
        <end position="109"/>
    </location>
</feature>
<evidence type="ECO:0000313" key="3">
    <source>
        <dbReference type="Proteomes" id="UP000250043"/>
    </source>
</evidence>
<dbReference type="AlphaFoldDB" id="A0A8E2DPD0"/>
<sequence length="159" mass="17291">MPMQLGDMYQDARSHCLHLSHLCFVGWKLGISASAFGGAVRIHLPCTTPGSAAISEGPATHSHVKRAPRALHCMRHARTRECSAGSNESCEPSASALRREASRSRDKRNSAPQRKQASQGFPATQTMIRALGATRPISSHNDGCTRVRISSDGHIRPRR</sequence>
<dbReference type="Proteomes" id="UP000250043">
    <property type="component" value="Unassembled WGS sequence"/>
</dbReference>
<reference evidence="2 3" key="1">
    <citation type="submission" date="2016-07" db="EMBL/GenBank/DDBJ databases">
        <title>Draft genome of the white-rot fungus Obba rivulosa 3A-2.</title>
        <authorList>
            <consortium name="DOE Joint Genome Institute"/>
            <person name="Miettinen O."/>
            <person name="Riley R."/>
            <person name="Acob R."/>
            <person name="Barry K."/>
            <person name="Cullen D."/>
            <person name="De Vries R."/>
            <person name="Hainaut M."/>
            <person name="Hatakka A."/>
            <person name="Henrissat B."/>
            <person name="Hilden K."/>
            <person name="Kuo R."/>
            <person name="Labutti K."/>
            <person name="Lipzen A."/>
            <person name="Makela M.R."/>
            <person name="Sandor L."/>
            <person name="Spatafora J.W."/>
            <person name="Grigoriev I.V."/>
            <person name="Hibbett D.S."/>
        </authorList>
    </citation>
    <scope>NUCLEOTIDE SEQUENCE [LARGE SCALE GENOMIC DNA]</scope>
    <source>
        <strain evidence="2 3">3A-2</strain>
    </source>
</reference>
<feature type="compositionally biased region" description="Polar residues" evidence="1">
    <location>
        <begin position="110"/>
        <end position="127"/>
    </location>
</feature>
<evidence type="ECO:0000313" key="2">
    <source>
        <dbReference type="EMBL" id="OCH93295.1"/>
    </source>
</evidence>
<dbReference type="EMBL" id="KV722357">
    <property type="protein sequence ID" value="OCH93295.1"/>
    <property type="molecule type" value="Genomic_DNA"/>
</dbReference>
<name>A0A8E2DPD0_9APHY</name>
<feature type="compositionally biased region" description="Basic and acidic residues" evidence="1">
    <location>
        <begin position="143"/>
        <end position="159"/>
    </location>
</feature>
<organism evidence="2 3">
    <name type="scientific">Obba rivulosa</name>
    <dbReference type="NCBI Taxonomy" id="1052685"/>
    <lineage>
        <taxon>Eukaryota</taxon>
        <taxon>Fungi</taxon>
        <taxon>Dikarya</taxon>
        <taxon>Basidiomycota</taxon>
        <taxon>Agaricomycotina</taxon>
        <taxon>Agaricomycetes</taxon>
        <taxon>Polyporales</taxon>
        <taxon>Gelatoporiaceae</taxon>
        <taxon>Obba</taxon>
    </lineage>
</organism>
<keyword evidence="3" id="KW-1185">Reference proteome</keyword>